<dbReference type="EMBL" id="RAPK01000002">
    <property type="protein sequence ID" value="RKD84125.1"/>
    <property type="molecule type" value="Genomic_DNA"/>
</dbReference>
<evidence type="ECO:0000313" key="2">
    <source>
        <dbReference type="EMBL" id="RKD84125.1"/>
    </source>
</evidence>
<evidence type="ECO:0000313" key="3">
    <source>
        <dbReference type="Proteomes" id="UP000285120"/>
    </source>
</evidence>
<protein>
    <submittedName>
        <fullName evidence="2">Uncharacterized protein</fullName>
    </submittedName>
</protein>
<gene>
    <name evidence="2" type="ORF">ATL39_0058</name>
</gene>
<comment type="caution">
    <text evidence="2">The sequence shown here is derived from an EMBL/GenBank/DDBJ whole genome shotgun (WGS) entry which is preliminary data.</text>
</comment>
<keyword evidence="3" id="KW-1185">Reference proteome</keyword>
<dbReference type="RefSeq" id="WP_120191284.1">
    <property type="nucleotide sequence ID" value="NZ_RAPK01000002.1"/>
</dbReference>
<feature type="compositionally biased region" description="Basic residues" evidence="1">
    <location>
        <begin position="11"/>
        <end position="24"/>
    </location>
</feature>
<proteinExistence type="predicted"/>
<dbReference type="AlphaFoldDB" id="A0A419VTZ5"/>
<reference evidence="2 3" key="1">
    <citation type="submission" date="2018-09" db="EMBL/GenBank/DDBJ databases">
        <title>Genomic Encyclopedia of Archaeal and Bacterial Type Strains, Phase II (KMG-II): from individual species to whole genera.</title>
        <authorList>
            <person name="Goeker M."/>
        </authorList>
    </citation>
    <scope>NUCLEOTIDE SEQUENCE [LARGE SCALE GENOMIC DNA]</scope>
    <source>
        <strain evidence="2 3">DSM 17008</strain>
    </source>
</reference>
<organism evidence="2 3">
    <name type="scientific">Sinobaca qinghaiensis</name>
    <dbReference type="NCBI Taxonomy" id="342944"/>
    <lineage>
        <taxon>Bacteria</taxon>
        <taxon>Bacillati</taxon>
        <taxon>Bacillota</taxon>
        <taxon>Bacilli</taxon>
        <taxon>Bacillales</taxon>
        <taxon>Sporolactobacillaceae</taxon>
        <taxon>Sinobaca</taxon>
    </lineage>
</organism>
<sequence length="99" mass="11621">MANKLVIKPTSRSRSKARLRARVAHKSRSKSNLAEEYFVDGMFYTMMNEFSLSEEKSSDLINKYKDKIDFNSETVQHLGPSYYTEKILMKEKVIDYKPM</sequence>
<accession>A0A419VTZ5</accession>
<feature type="region of interest" description="Disordered" evidence="1">
    <location>
        <begin position="1"/>
        <end position="24"/>
    </location>
</feature>
<evidence type="ECO:0000256" key="1">
    <source>
        <dbReference type="SAM" id="MobiDB-lite"/>
    </source>
</evidence>
<dbReference type="Proteomes" id="UP000285120">
    <property type="component" value="Unassembled WGS sequence"/>
</dbReference>
<name>A0A419VTZ5_9BACL</name>
<dbReference type="OrthoDB" id="2312014at2"/>